<feature type="compositionally biased region" description="Basic and acidic residues" evidence="1">
    <location>
        <begin position="305"/>
        <end position="336"/>
    </location>
</feature>
<dbReference type="AlphaFoldDB" id="A0A8J1LVC0"/>
<feature type="region of interest" description="Disordered" evidence="1">
    <location>
        <begin position="305"/>
        <end position="345"/>
    </location>
</feature>
<sequence length="345" mass="40173">MPCPGLCYFYFHFSYIKRHHLSALPLLISGHEVSWLLGRKMDKITQLTDLIKNFGFADCAAGNLGYDRVLLQLFGFLGHGKSSFINTCKYVLEDGEYHNYTNSKMSQGADTKARITYPLTETMTLVDNRGCSVMNEYETAELYAQLANLLPLDKGVEWNRGFGLADRLVEAESVVKSSDFIYPIFIFSVNQRLTHQEMTVIKELLEKARDLTEIFPTVVLTHKTKGDLRDMKAMFENMGVERIFALENFTPEDHIKTRGRHEDVLEIFSEIIKDIKFHMERAKDPPEQKRIERKKHLLNMIHEREMKKKEEEIERQRMKEKKLQEEMEDLQRKPVQKDPGGCLIT</sequence>
<evidence type="ECO:0000313" key="2">
    <source>
        <dbReference type="Proteomes" id="UP000186698"/>
    </source>
</evidence>
<dbReference type="KEGG" id="xla:121398351"/>
<name>A0A8J1LVC0_XENLA</name>
<organism evidence="2 3">
    <name type="scientific">Xenopus laevis</name>
    <name type="common">African clawed frog</name>
    <dbReference type="NCBI Taxonomy" id="8355"/>
    <lineage>
        <taxon>Eukaryota</taxon>
        <taxon>Metazoa</taxon>
        <taxon>Chordata</taxon>
        <taxon>Craniata</taxon>
        <taxon>Vertebrata</taxon>
        <taxon>Euteleostomi</taxon>
        <taxon>Amphibia</taxon>
        <taxon>Batrachia</taxon>
        <taxon>Anura</taxon>
        <taxon>Pipoidea</taxon>
        <taxon>Pipidae</taxon>
        <taxon>Xenopodinae</taxon>
        <taxon>Xenopus</taxon>
        <taxon>Xenopus</taxon>
    </lineage>
</organism>
<accession>A0A8J1LVC0</accession>
<dbReference type="RefSeq" id="XP_041433473.1">
    <property type="nucleotide sequence ID" value="XM_041577539.1"/>
</dbReference>
<evidence type="ECO:0000313" key="3">
    <source>
        <dbReference type="RefSeq" id="XP_041433473.1"/>
    </source>
</evidence>
<dbReference type="GeneID" id="121398351"/>
<dbReference type="OrthoDB" id="8897154at2759"/>
<evidence type="ECO:0000256" key="1">
    <source>
        <dbReference type="SAM" id="MobiDB-lite"/>
    </source>
</evidence>
<dbReference type="Proteomes" id="UP000186698">
    <property type="component" value="Chromosome 9_10L"/>
</dbReference>
<protein>
    <submittedName>
        <fullName evidence="3">Uncharacterized protein LOC121398351 isoform X1</fullName>
    </submittedName>
</protein>
<keyword evidence="2" id="KW-1185">Reference proteome</keyword>
<gene>
    <name evidence="3" type="primary">LOC121398351</name>
</gene>
<proteinExistence type="predicted"/>
<reference evidence="3" key="1">
    <citation type="submission" date="2025-08" db="UniProtKB">
        <authorList>
            <consortium name="RefSeq"/>
        </authorList>
    </citation>
    <scope>IDENTIFICATION</scope>
    <source>
        <strain evidence="3">J_2021</strain>
        <tissue evidence="3">Erythrocytes</tissue>
    </source>
</reference>